<dbReference type="PROSITE" id="PS51186">
    <property type="entry name" value="GNAT"/>
    <property type="match status" value="1"/>
</dbReference>
<feature type="signal peptide" evidence="1">
    <location>
        <begin position="1"/>
        <end position="15"/>
    </location>
</feature>
<evidence type="ECO:0000256" key="1">
    <source>
        <dbReference type="SAM" id="SignalP"/>
    </source>
</evidence>
<reference evidence="4" key="2">
    <citation type="submission" date="2021-11" db="EMBL/GenBank/DDBJ databases">
        <authorList>
            <consortium name="Genoscope - CEA"/>
            <person name="William W."/>
        </authorList>
    </citation>
    <scope>NUCLEOTIDE SEQUENCE</scope>
</reference>
<dbReference type="AlphaFoldDB" id="A0A7S4A537"/>
<evidence type="ECO:0000313" key="3">
    <source>
        <dbReference type="EMBL" id="CAE0704027.1"/>
    </source>
</evidence>
<dbReference type="InterPro" id="IPR000182">
    <property type="entry name" value="GNAT_dom"/>
</dbReference>
<keyword evidence="5" id="KW-1185">Reference proteome</keyword>
<sequence length="243" mass="25130">MHRIITLLACTTAAALTPSGVRTRDAALTQTRVRTRVMSDGEILRRSAEVGPLVRAFSVGQRGRGSGVSTLNVAEASALQAATDELIAKRKKCDGSVIVAQKNKQLVGFALVNDDVLETVAVAVDERGRGVGAQLVDAAGALASSGGNDELLVEVEPQNGRGRNFFEGLGFESTGERRGTLAVLSKPLPWRPPPLVVSFVIGLPIVVALAGMAASGDAFDVEGVVAAVTGLADGLADRLPVPI</sequence>
<dbReference type="EMBL" id="CAKKNE010000005">
    <property type="protein sequence ID" value="CAH0376706.1"/>
    <property type="molecule type" value="Genomic_DNA"/>
</dbReference>
<evidence type="ECO:0000313" key="4">
    <source>
        <dbReference type="EMBL" id="CAH0376706.1"/>
    </source>
</evidence>
<dbReference type="GO" id="GO:0016747">
    <property type="term" value="F:acyltransferase activity, transferring groups other than amino-acyl groups"/>
    <property type="evidence" value="ECO:0007669"/>
    <property type="project" value="InterPro"/>
</dbReference>
<dbReference type="CDD" id="cd04301">
    <property type="entry name" value="NAT_SF"/>
    <property type="match status" value="1"/>
</dbReference>
<keyword evidence="1" id="KW-0732">Signal</keyword>
<organism evidence="3">
    <name type="scientific">Pelagomonas calceolata</name>
    <dbReference type="NCBI Taxonomy" id="35677"/>
    <lineage>
        <taxon>Eukaryota</taxon>
        <taxon>Sar</taxon>
        <taxon>Stramenopiles</taxon>
        <taxon>Ochrophyta</taxon>
        <taxon>Pelagophyceae</taxon>
        <taxon>Pelagomonadales</taxon>
        <taxon>Pelagomonadaceae</taxon>
        <taxon>Pelagomonas</taxon>
    </lineage>
</organism>
<evidence type="ECO:0000313" key="5">
    <source>
        <dbReference type="Proteomes" id="UP000789595"/>
    </source>
</evidence>
<dbReference type="EMBL" id="HBIW01022594">
    <property type="protein sequence ID" value="CAE0704027.1"/>
    <property type="molecule type" value="Transcribed_RNA"/>
</dbReference>
<dbReference type="Gene3D" id="3.40.630.30">
    <property type="match status" value="1"/>
</dbReference>
<dbReference type="Proteomes" id="UP000789595">
    <property type="component" value="Unassembled WGS sequence"/>
</dbReference>
<dbReference type="Pfam" id="PF13508">
    <property type="entry name" value="Acetyltransf_7"/>
    <property type="match status" value="1"/>
</dbReference>
<reference evidence="3" key="1">
    <citation type="submission" date="2021-01" db="EMBL/GenBank/DDBJ databases">
        <authorList>
            <person name="Corre E."/>
            <person name="Pelletier E."/>
            <person name="Niang G."/>
            <person name="Scheremetjew M."/>
            <person name="Finn R."/>
            <person name="Kale V."/>
            <person name="Holt S."/>
            <person name="Cochrane G."/>
            <person name="Meng A."/>
            <person name="Brown T."/>
            <person name="Cohen L."/>
        </authorList>
    </citation>
    <scope>NUCLEOTIDE SEQUENCE</scope>
    <source>
        <strain evidence="3">CCMP1756</strain>
    </source>
</reference>
<name>A0A7S4A537_9STRA</name>
<proteinExistence type="predicted"/>
<protein>
    <recommendedName>
        <fullName evidence="2">N-acetyltransferase domain-containing protein</fullName>
    </recommendedName>
</protein>
<gene>
    <name evidence="3" type="ORF">PCAL00307_LOCUS19475</name>
    <name evidence="4" type="ORF">PECAL_5P13120</name>
</gene>
<dbReference type="SUPFAM" id="SSF55729">
    <property type="entry name" value="Acyl-CoA N-acyltransferases (Nat)"/>
    <property type="match status" value="1"/>
</dbReference>
<accession>A0A7S4A537</accession>
<feature type="chain" id="PRO_5035593652" description="N-acetyltransferase domain-containing protein" evidence="1">
    <location>
        <begin position="16"/>
        <end position="243"/>
    </location>
</feature>
<evidence type="ECO:0000259" key="2">
    <source>
        <dbReference type="PROSITE" id="PS51186"/>
    </source>
</evidence>
<feature type="domain" description="N-acetyltransferase" evidence="2">
    <location>
        <begin position="52"/>
        <end position="189"/>
    </location>
</feature>
<dbReference type="InterPro" id="IPR016181">
    <property type="entry name" value="Acyl_CoA_acyltransferase"/>
</dbReference>